<dbReference type="EMBL" id="OE181976">
    <property type="protein sequence ID" value="CAD7573950.1"/>
    <property type="molecule type" value="Genomic_DNA"/>
</dbReference>
<dbReference type="GO" id="GO:0005658">
    <property type="term" value="C:alpha DNA polymerase:primase complex"/>
    <property type="evidence" value="ECO:0007669"/>
    <property type="project" value="TreeGrafter"/>
</dbReference>
<dbReference type="GO" id="GO:0006273">
    <property type="term" value="P:lagging strand elongation"/>
    <property type="evidence" value="ECO:0007669"/>
    <property type="project" value="TreeGrafter"/>
</dbReference>
<evidence type="ECO:0000259" key="2">
    <source>
        <dbReference type="Pfam" id="PF12254"/>
    </source>
</evidence>
<sequence length="508" mass="57302">MEGEERGSTGTTVRMNEDVKESGVKFSMTKCGVMVMTKKRVRSNKTIMLDGVELRKVLNVKYLGSMIEENNGTPLAPRAKRQKLDKHGRTSAFEKLKQLKGNKHKYEVSIIDNVYEEVDEKEYSEKVLQRQDDDWIVDDDGCGYVEDGREIFDDDLDDDSIFSCSRVKSKDSKTQKRGRLSNKIVDKNAAPESKLNNIRNMLLNMPTKKKEETVKLDEDDILGDIMQELNSDNSNVIKPFDINLARRTSKQMSPSKKLEISPRPAASQKDLNVPGIKPGTSGSKGGRIEGREGWRTLQTRGEGRFGTVVEKSRSSVKAEPELFFPFSLLAEHVVELHCWPASTRLQSVCCIWRERRSLVKLVPRVDLVRAAVPVGECYYIEVALRVSHSSLMSSDRMKPGSGDWADDLVDIQSTPSCIEKFEESIDSGTILNFDSNDEFPASSEFNQMDTMIEEINSQESMIDVNQVEAIVDNKPNSVLDKVLVTEEQLLAGWEMMQGSGKQDTMFLE</sequence>
<name>A0A7R9J7U6_TIMCA</name>
<dbReference type="GO" id="GO:0003887">
    <property type="term" value="F:DNA-directed DNA polymerase activity"/>
    <property type="evidence" value="ECO:0007669"/>
    <property type="project" value="TreeGrafter"/>
</dbReference>
<feature type="domain" description="DNA polymerase alpha catalytic subunit N-terminal" evidence="2">
    <location>
        <begin position="94"/>
        <end position="153"/>
    </location>
</feature>
<evidence type="ECO:0000256" key="1">
    <source>
        <dbReference type="SAM" id="MobiDB-lite"/>
    </source>
</evidence>
<gene>
    <name evidence="3" type="ORF">TCMB3V08_LOCUS6571</name>
</gene>
<dbReference type="PANTHER" id="PTHR45861:SF1">
    <property type="entry name" value="DNA POLYMERASE ALPHA CATALYTIC SUBUNIT"/>
    <property type="match status" value="1"/>
</dbReference>
<dbReference type="InterPro" id="IPR024647">
    <property type="entry name" value="DNA_pol_a_cat_su_N"/>
</dbReference>
<dbReference type="AlphaFoldDB" id="A0A7R9J7U6"/>
<dbReference type="GO" id="GO:0003682">
    <property type="term" value="F:chromatin binding"/>
    <property type="evidence" value="ECO:0007669"/>
    <property type="project" value="TreeGrafter"/>
</dbReference>
<dbReference type="GO" id="GO:1902975">
    <property type="term" value="P:mitotic DNA replication initiation"/>
    <property type="evidence" value="ECO:0007669"/>
    <property type="project" value="TreeGrafter"/>
</dbReference>
<dbReference type="PANTHER" id="PTHR45861">
    <property type="entry name" value="DNA POLYMERASE ALPHA CATALYTIC SUBUNIT"/>
    <property type="match status" value="1"/>
</dbReference>
<accession>A0A7R9J7U6</accession>
<protein>
    <submittedName>
        <fullName evidence="3">(California timema) hypothetical protein</fullName>
    </submittedName>
</protein>
<dbReference type="GO" id="GO:0006272">
    <property type="term" value="P:leading strand elongation"/>
    <property type="evidence" value="ECO:0007669"/>
    <property type="project" value="TreeGrafter"/>
</dbReference>
<feature type="region of interest" description="Disordered" evidence="1">
    <location>
        <begin position="248"/>
        <end position="289"/>
    </location>
</feature>
<dbReference type="GO" id="GO:0003697">
    <property type="term" value="F:single-stranded DNA binding"/>
    <property type="evidence" value="ECO:0007669"/>
    <property type="project" value="TreeGrafter"/>
</dbReference>
<dbReference type="GO" id="GO:0003688">
    <property type="term" value="F:DNA replication origin binding"/>
    <property type="evidence" value="ECO:0007669"/>
    <property type="project" value="TreeGrafter"/>
</dbReference>
<dbReference type="Pfam" id="PF12254">
    <property type="entry name" value="DNA_pol_alpha_N"/>
    <property type="match status" value="1"/>
</dbReference>
<proteinExistence type="predicted"/>
<reference evidence="3" key="1">
    <citation type="submission" date="2020-11" db="EMBL/GenBank/DDBJ databases">
        <authorList>
            <person name="Tran Van P."/>
        </authorList>
    </citation>
    <scope>NUCLEOTIDE SEQUENCE</scope>
</reference>
<evidence type="ECO:0000313" key="3">
    <source>
        <dbReference type="EMBL" id="CAD7573950.1"/>
    </source>
</evidence>
<organism evidence="3">
    <name type="scientific">Timema californicum</name>
    <name type="common">California timema</name>
    <name type="synonym">Walking stick</name>
    <dbReference type="NCBI Taxonomy" id="61474"/>
    <lineage>
        <taxon>Eukaryota</taxon>
        <taxon>Metazoa</taxon>
        <taxon>Ecdysozoa</taxon>
        <taxon>Arthropoda</taxon>
        <taxon>Hexapoda</taxon>
        <taxon>Insecta</taxon>
        <taxon>Pterygota</taxon>
        <taxon>Neoptera</taxon>
        <taxon>Polyneoptera</taxon>
        <taxon>Phasmatodea</taxon>
        <taxon>Timematodea</taxon>
        <taxon>Timematoidea</taxon>
        <taxon>Timematidae</taxon>
        <taxon>Timema</taxon>
    </lineage>
</organism>